<feature type="signal peptide" evidence="2">
    <location>
        <begin position="1"/>
        <end position="18"/>
    </location>
</feature>
<evidence type="ECO:0000256" key="2">
    <source>
        <dbReference type="SAM" id="SignalP"/>
    </source>
</evidence>
<gene>
    <name evidence="3" type="ORF">Zmor_013194</name>
</gene>
<reference evidence="3" key="1">
    <citation type="journal article" date="2023" name="G3 (Bethesda)">
        <title>Whole genome assemblies of Zophobas morio and Tenebrio molitor.</title>
        <authorList>
            <person name="Kaur S."/>
            <person name="Stinson S.A."/>
            <person name="diCenzo G.C."/>
        </authorList>
    </citation>
    <scope>NUCLEOTIDE SEQUENCE</scope>
    <source>
        <strain evidence="3">QUZm001</strain>
    </source>
</reference>
<dbReference type="PANTHER" id="PTHR10380">
    <property type="entry name" value="CUTICLE PROTEIN"/>
    <property type="match status" value="1"/>
</dbReference>
<evidence type="ECO:0000313" key="3">
    <source>
        <dbReference type="EMBL" id="KAJ3653976.1"/>
    </source>
</evidence>
<evidence type="ECO:0000256" key="1">
    <source>
        <dbReference type="PROSITE-ProRule" id="PRU00497"/>
    </source>
</evidence>
<keyword evidence="4" id="KW-1185">Reference proteome</keyword>
<dbReference type="Pfam" id="PF00379">
    <property type="entry name" value="Chitin_bind_4"/>
    <property type="match status" value="1"/>
</dbReference>
<dbReference type="PRINTS" id="PR00947">
    <property type="entry name" value="CUTICLE"/>
</dbReference>
<dbReference type="Proteomes" id="UP001168821">
    <property type="component" value="Unassembled WGS sequence"/>
</dbReference>
<dbReference type="AlphaFoldDB" id="A0AA38MFA6"/>
<comment type="caution">
    <text evidence="3">The sequence shown here is derived from an EMBL/GenBank/DDBJ whole genome shotgun (WGS) entry which is preliminary data.</text>
</comment>
<proteinExistence type="predicted"/>
<dbReference type="PROSITE" id="PS51155">
    <property type="entry name" value="CHIT_BIND_RR_2"/>
    <property type="match status" value="1"/>
</dbReference>
<dbReference type="EMBL" id="JALNTZ010000004">
    <property type="protein sequence ID" value="KAJ3653976.1"/>
    <property type="molecule type" value="Genomic_DNA"/>
</dbReference>
<accession>A0AA38MFA6</accession>
<dbReference type="PANTHER" id="PTHR10380:SF233">
    <property type="entry name" value="CUTICULAR PROTEIN 47EB-RELATED"/>
    <property type="match status" value="1"/>
</dbReference>
<dbReference type="GO" id="GO:0062129">
    <property type="term" value="C:chitin-based extracellular matrix"/>
    <property type="evidence" value="ECO:0007669"/>
    <property type="project" value="TreeGrafter"/>
</dbReference>
<dbReference type="InterPro" id="IPR000618">
    <property type="entry name" value="Insect_cuticle"/>
</dbReference>
<dbReference type="GO" id="GO:0008010">
    <property type="term" value="F:structural constituent of chitin-based larval cuticle"/>
    <property type="evidence" value="ECO:0007669"/>
    <property type="project" value="TreeGrafter"/>
</dbReference>
<keyword evidence="1" id="KW-0193">Cuticle</keyword>
<feature type="chain" id="PRO_5041265023" evidence="2">
    <location>
        <begin position="19"/>
        <end position="218"/>
    </location>
</feature>
<evidence type="ECO:0000313" key="4">
    <source>
        <dbReference type="Proteomes" id="UP001168821"/>
    </source>
</evidence>
<dbReference type="InterPro" id="IPR050468">
    <property type="entry name" value="Cuticle_Struct_Prot"/>
</dbReference>
<protein>
    <submittedName>
        <fullName evidence="3">Uncharacterized protein</fullName>
    </submittedName>
</protein>
<keyword evidence="2" id="KW-0732">Signal</keyword>
<organism evidence="3 4">
    <name type="scientific">Zophobas morio</name>
    <dbReference type="NCBI Taxonomy" id="2755281"/>
    <lineage>
        <taxon>Eukaryota</taxon>
        <taxon>Metazoa</taxon>
        <taxon>Ecdysozoa</taxon>
        <taxon>Arthropoda</taxon>
        <taxon>Hexapoda</taxon>
        <taxon>Insecta</taxon>
        <taxon>Pterygota</taxon>
        <taxon>Neoptera</taxon>
        <taxon>Endopterygota</taxon>
        <taxon>Coleoptera</taxon>
        <taxon>Polyphaga</taxon>
        <taxon>Cucujiformia</taxon>
        <taxon>Tenebrionidae</taxon>
        <taxon>Zophobas</taxon>
    </lineage>
</organism>
<sequence length="218" mass="23998">MSHKYIFVLSVLLSSALSYDGSKDAKILDYQLEHTPSGHYFFRFESSDGTVREEEGNVLDENVENSPVIVKGSYSYTDETGKVYTVRYIADENGFHPEGDHIKVPPYVVNPNPVNVVLQSTPRPAAPIQFIQPTSRPQYIASEPTRFQVGSFSTTTRPEVSTTPTRIHIPVESTVSTNVATSKPIAFNELDKKLQSSIVSLLSNGDGRGFNIGAVNSI</sequence>
<name>A0AA38MFA6_9CUCU</name>